<feature type="transmembrane region" description="Helical" evidence="1">
    <location>
        <begin position="42"/>
        <end position="64"/>
    </location>
</feature>
<protein>
    <submittedName>
        <fullName evidence="3">Uncharacterized protein</fullName>
    </submittedName>
</protein>
<feature type="chain" id="PRO_5045151208" evidence="2">
    <location>
        <begin position="19"/>
        <end position="200"/>
    </location>
</feature>
<name>A0ABY8D153_9HYPH</name>
<proteinExistence type="predicted"/>
<dbReference type="EMBL" id="CP120371">
    <property type="protein sequence ID" value="WEX84614.1"/>
    <property type="molecule type" value="Genomic_DNA"/>
</dbReference>
<feature type="transmembrane region" description="Helical" evidence="1">
    <location>
        <begin position="156"/>
        <end position="173"/>
    </location>
</feature>
<feature type="signal peptide" evidence="2">
    <location>
        <begin position="1"/>
        <end position="18"/>
    </location>
</feature>
<accession>A0ABY8D153</accession>
<evidence type="ECO:0000313" key="4">
    <source>
        <dbReference type="Proteomes" id="UP001235547"/>
    </source>
</evidence>
<keyword evidence="1" id="KW-0812">Transmembrane</keyword>
<keyword evidence="1" id="KW-1133">Transmembrane helix</keyword>
<keyword evidence="2" id="KW-0732">Signal</keyword>
<dbReference type="RefSeq" id="WP_280735534.1">
    <property type="nucleotide sequence ID" value="NZ_CP120368.1"/>
</dbReference>
<keyword evidence="4" id="KW-1185">Reference proteome</keyword>
<evidence type="ECO:0000256" key="2">
    <source>
        <dbReference type="SAM" id="SignalP"/>
    </source>
</evidence>
<dbReference type="Proteomes" id="UP001235547">
    <property type="component" value="Chromosome 1"/>
</dbReference>
<keyword evidence="1" id="KW-0472">Membrane</keyword>
<gene>
    <name evidence="3" type="ORF">PYH38_003510</name>
</gene>
<evidence type="ECO:0000313" key="3">
    <source>
        <dbReference type="EMBL" id="WEX84614.1"/>
    </source>
</evidence>
<organism evidence="3 4">
    <name type="scientific">Sinorhizobium numidicum</name>
    <dbReference type="NCBI Taxonomy" id="680248"/>
    <lineage>
        <taxon>Bacteria</taxon>
        <taxon>Pseudomonadati</taxon>
        <taxon>Pseudomonadota</taxon>
        <taxon>Alphaproteobacteria</taxon>
        <taxon>Hyphomicrobiales</taxon>
        <taxon>Rhizobiaceae</taxon>
        <taxon>Sinorhizobium/Ensifer group</taxon>
        <taxon>Sinorhizobium</taxon>
    </lineage>
</organism>
<feature type="transmembrane region" description="Helical" evidence="1">
    <location>
        <begin position="125"/>
        <end position="150"/>
    </location>
</feature>
<sequence>MAFWVLALGLVLTSPGLAQELAPTARPAETAEELTFLAVINNYAQIVGGAVAAAAAILGLPLLLQNYRKTRAEIERIELESAQIRAGLTTRVLPEDKSAEAFNLNIEGDSNAVQITADPRLSGPLILLVDVFIGFFYYQLASLAVSILPIYPLDNAIHIAVFAVVFIPIFRAARNLKRDWGPLAFTSVKAVQAETRAPSD</sequence>
<evidence type="ECO:0000256" key="1">
    <source>
        <dbReference type="SAM" id="Phobius"/>
    </source>
</evidence>
<reference evidence="3 4" key="1">
    <citation type="submission" date="2023-03" db="EMBL/GenBank/DDBJ databases">
        <authorList>
            <person name="Kaur S."/>
            <person name="Espinosa-Saiz D."/>
            <person name="Velazquez E."/>
            <person name="Menendez E."/>
            <person name="diCenzo G.C."/>
        </authorList>
    </citation>
    <scope>NUCLEOTIDE SEQUENCE [LARGE SCALE GENOMIC DNA]</scope>
    <source>
        <strain evidence="3 4">LMG 27395</strain>
    </source>
</reference>